<comment type="similarity">
    <text evidence="8">Belongs to the G-protein coupled receptor 1 family.</text>
</comment>
<keyword evidence="2 8" id="KW-0812">Transmembrane</keyword>
<keyword evidence="5 9" id="KW-0472">Membrane</keyword>
<dbReference type="PRINTS" id="PR00237">
    <property type="entry name" value="GPCRRHODOPSN"/>
</dbReference>
<keyword evidence="6 8" id="KW-0675">Receptor</keyword>
<dbReference type="GO" id="GO:0016020">
    <property type="term" value="C:membrane"/>
    <property type="evidence" value="ECO:0007669"/>
    <property type="project" value="UniProtKB-SubCell"/>
</dbReference>
<keyword evidence="3 9" id="KW-1133">Transmembrane helix</keyword>
<dbReference type="PROSITE" id="PS00237">
    <property type="entry name" value="G_PROTEIN_RECEP_F1_1"/>
    <property type="match status" value="1"/>
</dbReference>
<dbReference type="PANTHER" id="PTHR24238">
    <property type="entry name" value="G-PROTEIN COUPLED RECEPTOR"/>
    <property type="match status" value="1"/>
</dbReference>
<feature type="transmembrane region" description="Helical" evidence="9">
    <location>
        <begin position="318"/>
        <end position="336"/>
    </location>
</feature>
<evidence type="ECO:0000313" key="12">
    <source>
        <dbReference type="RefSeq" id="XP_036357581.1"/>
    </source>
</evidence>
<protein>
    <submittedName>
        <fullName evidence="12">Neuropeptide Y receptor type 1-like</fullName>
    </submittedName>
</protein>
<gene>
    <name evidence="12" type="primary">LOC118762754</name>
</gene>
<dbReference type="InterPro" id="IPR017452">
    <property type="entry name" value="GPCR_Rhodpsn_7TM"/>
</dbReference>
<evidence type="ECO:0000256" key="3">
    <source>
        <dbReference type="ARBA" id="ARBA00022989"/>
    </source>
</evidence>
<evidence type="ECO:0000256" key="5">
    <source>
        <dbReference type="ARBA" id="ARBA00023136"/>
    </source>
</evidence>
<feature type="transmembrane region" description="Helical" evidence="9">
    <location>
        <begin position="137"/>
        <end position="155"/>
    </location>
</feature>
<sequence>MNKSDSERLTAFNQQEVEKHLAIITLLSIFMIMGIIGNSLIVYIHICKLNRTASTLLIIFFGWSQIFTSAICIPMDIVFLLYSYIFTNSFLCRIMQSTIFMSAFVSGLIIFTIAIDRFKRVCRPFATQFNRKDVKKLIWLNIVITTIPMTVNFYVCGIKKIPLYNNLIGHMCSMSDKANPRVVYSFFIFMLVLCVVLVLTFIIIYSTIFMKLREYSKRKRLLASLQPSISKVSEITSSREEHLEPTISKDSLFQPMQRRRYYIATTRITFNMFCITLSWCLTYIPYFTVTFLTTKINVRRVGWKPTEDIFYEIADHSYYINAVIIPIIYVIFNPPFRREVITLFKRYILCTISNKPDEN</sequence>
<dbReference type="PROSITE" id="PS50262">
    <property type="entry name" value="G_PROTEIN_RECEP_F1_2"/>
    <property type="match status" value="1"/>
</dbReference>
<dbReference type="SUPFAM" id="SSF81321">
    <property type="entry name" value="Family A G protein-coupled receptor-like"/>
    <property type="match status" value="1"/>
</dbReference>
<evidence type="ECO:0000259" key="10">
    <source>
        <dbReference type="PROSITE" id="PS50262"/>
    </source>
</evidence>
<dbReference type="CDD" id="cd00637">
    <property type="entry name" value="7tm_classA_rhodopsin-like"/>
    <property type="match status" value="1"/>
</dbReference>
<evidence type="ECO:0000313" key="11">
    <source>
        <dbReference type="Proteomes" id="UP000515154"/>
    </source>
</evidence>
<evidence type="ECO:0000256" key="2">
    <source>
        <dbReference type="ARBA" id="ARBA00022692"/>
    </source>
</evidence>
<feature type="transmembrane region" description="Helical" evidence="9">
    <location>
        <begin position="261"/>
        <end position="284"/>
    </location>
</feature>
<name>A0A7E6EPJ6_9MOLL</name>
<evidence type="ECO:0000256" key="1">
    <source>
        <dbReference type="ARBA" id="ARBA00004141"/>
    </source>
</evidence>
<dbReference type="GO" id="GO:0004930">
    <property type="term" value="F:G protein-coupled receptor activity"/>
    <property type="evidence" value="ECO:0007669"/>
    <property type="project" value="UniProtKB-KW"/>
</dbReference>
<feature type="transmembrane region" description="Helical" evidence="9">
    <location>
        <begin position="94"/>
        <end position="116"/>
    </location>
</feature>
<evidence type="ECO:0000256" key="4">
    <source>
        <dbReference type="ARBA" id="ARBA00023040"/>
    </source>
</evidence>
<dbReference type="InterPro" id="IPR000276">
    <property type="entry name" value="GPCR_Rhodpsn"/>
</dbReference>
<accession>A0A7E6EPJ6</accession>
<feature type="transmembrane region" description="Helical" evidence="9">
    <location>
        <begin position="56"/>
        <end position="82"/>
    </location>
</feature>
<proteinExistence type="inferred from homology"/>
<feature type="transmembrane region" description="Helical" evidence="9">
    <location>
        <begin position="20"/>
        <end position="44"/>
    </location>
</feature>
<evidence type="ECO:0000256" key="9">
    <source>
        <dbReference type="SAM" id="Phobius"/>
    </source>
</evidence>
<organism evidence="11 12">
    <name type="scientific">Octopus sinensis</name>
    <name type="common">East Asian common octopus</name>
    <dbReference type="NCBI Taxonomy" id="2607531"/>
    <lineage>
        <taxon>Eukaryota</taxon>
        <taxon>Metazoa</taxon>
        <taxon>Spiralia</taxon>
        <taxon>Lophotrochozoa</taxon>
        <taxon>Mollusca</taxon>
        <taxon>Cephalopoda</taxon>
        <taxon>Coleoidea</taxon>
        <taxon>Octopodiformes</taxon>
        <taxon>Octopoda</taxon>
        <taxon>Incirrata</taxon>
        <taxon>Octopodidae</taxon>
        <taxon>Octopus</taxon>
    </lineage>
</organism>
<feature type="domain" description="G-protein coupled receptors family 1 profile" evidence="10">
    <location>
        <begin position="37"/>
        <end position="329"/>
    </location>
</feature>
<dbReference type="RefSeq" id="XP_036357581.1">
    <property type="nucleotide sequence ID" value="XM_036501688.1"/>
</dbReference>
<keyword evidence="11" id="KW-1185">Reference proteome</keyword>
<dbReference type="AlphaFoldDB" id="A0A7E6EPJ6"/>
<reference evidence="12" key="1">
    <citation type="submission" date="2025-08" db="UniProtKB">
        <authorList>
            <consortium name="RefSeq"/>
        </authorList>
    </citation>
    <scope>IDENTIFICATION</scope>
</reference>
<comment type="subcellular location">
    <subcellularLocation>
        <location evidence="1">Membrane</location>
        <topology evidence="1">Multi-pass membrane protein</topology>
    </subcellularLocation>
</comment>
<evidence type="ECO:0000256" key="7">
    <source>
        <dbReference type="ARBA" id="ARBA00023224"/>
    </source>
</evidence>
<dbReference type="KEGG" id="osn:118762754"/>
<keyword evidence="4 8" id="KW-0297">G-protein coupled receptor</keyword>
<feature type="transmembrane region" description="Helical" evidence="9">
    <location>
        <begin position="183"/>
        <end position="210"/>
    </location>
</feature>
<keyword evidence="7 8" id="KW-0807">Transducer</keyword>
<dbReference type="Gene3D" id="1.20.1070.10">
    <property type="entry name" value="Rhodopsin 7-helix transmembrane proteins"/>
    <property type="match status" value="1"/>
</dbReference>
<evidence type="ECO:0000256" key="6">
    <source>
        <dbReference type="ARBA" id="ARBA00023170"/>
    </source>
</evidence>
<dbReference type="Pfam" id="PF00001">
    <property type="entry name" value="7tm_1"/>
    <property type="match status" value="1"/>
</dbReference>
<evidence type="ECO:0000256" key="8">
    <source>
        <dbReference type="RuleBase" id="RU000688"/>
    </source>
</evidence>
<dbReference type="Proteomes" id="UP000515154">
    <property type="component" value="Linkage group LG3"/>
</dbReference>
<dbReference type="PANTHER" id="PTHR24238:SF47">
    <property type="entry name" value="ECDYSTEROIDS_DOPAMINE RECEPTOR-RELATED"/>
    <property type="match status" value="1"/>
</dbReference>